<dbReference type="EMBL" id="JACLAU010000047">
    <property type="protein sequence ID" value="MBC2653433.1"/>
    <property type="molecule type" value="Genomic_DNA"/>
</dbReference>
<organism evidence="2 3">
    <name type="scientific">Novosphingobium aerophilum</name>
    <dbReference type="NCBI Taxonomy" id="2839843"/>
    <lineage>
        <taxon>Bacteria</taxon>
        <taxon>Pseudomonadati</taxon>
        <taxon>Pseudomonadota</taxon>
        <taxon>Alphaproteobacteria</taxon>
        <taxon>Sphingomonadales</taxon>
        <taxon>Sphingomonadaceae</taxon>
        <taxon>Novosphingobium</taxon>
    </lineage>
</organism>
<reference evidence="2 3" key="1">
    <citation type="submission" date="2020-08" db="EMBL/GenBank/DDBJ databases">
        <title>The genome sequence of Novosphingobium flavum 4Y4.</title>
        <authorList>
            <person name="Liu Y."/>
        </authorList>
    </citation>
    <scope>NUCLEOTIDE SEQUENCE [LARGE SCALE GENOMIC DNA]</scope>
    <source>
        <strain evidence="2 3">4Y4</strain>
    </source>
</reference>
<keyword evidence="3" id="KW-1185">Reference proteome</keyword>
<dbReference type="Gene3D" id="3.30.70.100">
    <property type="match status" value="1"/>
</dbReference>
<evidence type="ECO:0000259" key="1">
    <source>
        <dbReference type="Pfam" id="PF07110"/>
    </source>
</evidence>
<name>A0A7X1KDM7_9SPHN</name>
<comment type="caution">
    <text evidence="2">The sequence shown here is derived from an EMBL/GenBank/DDBJ whole genome shotgun (WGS) entry which is preliminary data.</text>
</comment>
<dbReference type="PANTHER" id="PTHR40260">
    <property type="entry name" value="BLR8190 PROTEIN"/>
    <property type="match status" value="1"/>
</dbReference>
<dbReference type="RefSeq" id="WP_185684808.1">
    <property type="nucleotide sequence ID" value="NZ_JACLAU010000047.1"/>
</dbReference>
<protein>
    <submittedName>
        <fullName evidence="2">EthD family reductase</fullName>
    </submittedName>
</protein>
<evidence type="ECO:0000313" key="2">
    <source>
        <dbReference type="EMBL" id="MBC2653433.1"/>
    </source>
</evidence>
<dbReference type="AlphaFoldDB" id="A0A7X1KDM7"/>
<dbReference type="Pfam" id="PF07110">
    <property type="entry name" value="EthD"/>
    <property type="match status" value="1"/>
</dbReference>
<dbReference type="Proteomes" id="UP000520156">
    <property type="component" value="Unassembled WGS sequence"/>
</dbReference>
<dbReference type="PANTHER" id="PTHR40260:SF2">
    <property type="entry name" value="BLR8190 PROTEIN"/>
    <property type="match status" value="1"/>
</dbReference>
<gene>
    <name evidence="2" type="ORF">H7F49_17240</name>
</gene>
<dbReference type="InterPro" id="IPR009799">
    <property type="entry name" value="EthD_dom"/>
</dbReference>
<feature type="domain" description="EthD" evidence="1">
    <location>
        <begin position="19"/>
        <end position="97"/>
    </location>
</feature>
<dbReference type="GO" id="GO:0016491">
    <property type="term" value="F:oxidoreductase activity"/>
    <property type="evidence" value="ECO:0007669"/>
    <property type="project" value="InterPro"/>
</dbReference>
<dbReference type="NCBIfam" id="TIGR02118">
    <property type="entry name" value="EthD family reductase"/>
    <property type="match status" value="1"/>
</dbReference>
<proteinExistence type="predicted"/>
<accession>A0A7X1KDM7</accession>
<evidence type="ECO:0000313" key="3">
    <source>
        <dbReference type="Proteomes" id="UP000520156"/>
    </source>
</evidence>
<sequence>MTSTDEQPVVVNVLYGEPSDPAAFEAYYAETHLPLVDRIAGLDRAVLIKGLPGPDGSKPAYYRIAQLFYRSAAQMAQAMGSPEGQAAAADLANFADGGVTIMVGEVR</sequence>
<dbReference type="SUPFAM" id="SSF54909">
    <property type="entry name" value="Dimeric alpha+beta barrel"/>
    <property type="match status" value="1"/>
</dbReference>
<dbReference type="InterPro" id="IPR011008">
    <property type="entry name" value="Dimeric_a/b-barrel"/>
</dbReference>